<evidence type="ECO:0000313" key="2">
    <source>
        <dbReference type="EMBL" id="KAK3364778.1"/>
    </source>
</evidence>
<protein>
    <submittedName>
        <fullName evidence="2">Uncharacterized protein</fullName>
    </submittedName>
</protein>
<evidence type="ECO:0000313" key="3">
    <source>
        <dbReference type="Proteomes" id="UP001287356"/>
    </source>
</evidence>
<gene>
    <name evidence="2" type="ORF">B0T24DRAFT_598110</name>
</gene>
<reference evidence="2" key="1">
    <citation type="journal article" date="2023" name="Mol. Phylogenet. Evol.">
        <title>Genome-scale phylogeny and comparative genomics of the fungal order Sordariales.</title>
        <authorList>
            <person name="Hensen N."/>
            <person name="Bonometti L."/>
            <person name="Westerberg I."/>
            <person name="Brannstrom I.O."/>
            <person name="Guillou S."/>
            <person name="Cros-Aarteil S."/>
            <person name="Calhoun S."/>
            <person name="Haridas S."/>
            <person name="Kuo A."/>
            <person name="Mondo S."/>
            <person name="Pangilinan J."/>
            <person name="Riley R."/>
            <person name="LaButti K."/>
            <person name="Andreopoulos B."/>
            <person name="Lipzen A."/>
            <person name="Chen C."/>
            <person name="Yan M."/>
            <person name="Daum C."/>
            <person name="Ng V."/>
            <person name="Clum A."/>
            <person name="Steindorff A."/>
            <person name="Ohm R.A."/>
            <person name="Martin F."/>
            <person name="Silar P."/>
            <person name="Natvig D.O."/>
            <person name="Lalanne C."/>
            <person name="Gautier V."/>
            <person name="Ament-Velasquez S.L."/>
            <person name="Kruys A."/>
            <person name="Hutchinson M.I."/>
            <person name="Powell A.J."/>
            <person name="Barry K."/>
            <person name="Miller A.N."/>
            <person name="Grigoriev I.V."/>
            <person name="Debuchy R."/>
            <person name="Gladieux P."/>
            <person name="Hiltunen Thoren M."/>
            <person name="Johannesson H."/>
        </authorList>
    </citation>
    <scope>NUCLEOTIDE SEQUENCE</scope>
    <source>
        <strain evidence="2">CBS 958.72</strain>
    </source>
</reference>
<sequence length="205" mass="21516">MSMSGGVLGHVSGLLPSSGGLQVGQGGEAAALQSPRARRPAAKRPRLDNNGQDTTTTPLEVEDEAVMNAPAAARISNADSLLVYLETCGDSPQRGGRDTRQVGAEDLASPLLAGPAQSRALRSPSCNPPSPSLKLSRRGRVLLLQLLLLLLKLPGRYRKNRHWNPSRPVGNAGARAPTAGVRANKGRGFGARIARPPSELSEERG</sequence>
<feature type="region of interest" description="Disordered" evidence="1">
    <location>
        <begin position="17"/>
        <end position="58"/>
    </location>
</feature>
<proteinExistence type="predicted"/>
<reference evidence="2" key="2">
    <citation type="submission" date="2023-06" db="EMBL/GenBank/DDBJ databases">
        <authorList>
            <consortium name="Lawrence Berkeley National Laboratory"/>
            <person name="Haridas S."/>
            <person name="Hensen N."/>
            <person name="Bonometti L."/>
            <person name="Westerberg I."/>
            <person name="Brannstrom I.O."/>
            <person name="Guillou S."/>
            <person name="Cros-Aarteil S."/>
            <person name="Calhoun S."/>
            <person name="Kuo A."/>
            <person name="Mondo S."/>
            <person name="Pangilinan J."/>
            <person name="Riley R."/>
            <person name="Labutti K."/>
            <person name="Andreopoulos B."/>
            <person name="Lipzen A."/>
            <person name="Chen C."/>
            <person name="Yanf M."/>
            <person name="Daum C."/>
            <person name="Ng V."/>
            <person name="Clum A."/>
            <person name="Steindorff A."/>
            <person name="Ohm R."/>
            <person name="Martin F."/>
            <person name="Silar P."/>
            <person name="Natvig D."/>
            <person name="Lalanne C."/>
            <person name="Gautier V."/>
            <person name="Ament-Velasquez S.L."/>
            <person name="Kruys A."/>
            <person name="Hutchinson M.I."/>
            <person name="Powell A.J."/>
            <person name="Barry K."/>
            <person name="Miller A.N."/>
            <person name="Grigoriev I.V."/>
            <person name="Debuchy R."/>
            <person name="Gladieux P."/>
            <person name="Thoren M.H."/>
            <person name="Johannesson H."/>
        </authorList>
    </citation>
    <scope>NUCLEOTIDE SEQUENCE</scope>
    <source>
        <strain evidence="2">CBS 958.72</strain>
    </source>
</reference>
<evidence type="ECO:0000256" key="1">
    <source>
        <dbReference type="SAM" id="MobiDB-lite"/>
    </source>
</evidence>
<feature type="compositionally biased region" description="Polar residues" evidence="1">
    <location>
        <begin position="49"/>
        <end position="58"/>
    </location>
</feature>
<feature type="region of interest" description="Disordered" evidence="1">
    <location>
        <begin position="162"/>
        <end position="205"/>
    </location>
</feature>
<organism evidence="2 3">
    <name type="scientific">Lasiosphaeria ovina</name>
    <dbReference type="NCBI Taxonomy" id="92902"/>
    <lineage>
        <taxon>Eukaryota</taxon>
        <taxon>Fungi</taxon>
        <taxon>Dikarya</taxon>
        <taxon>Ascomycota</taxon>
        <taxon>Pezizomycotina</taxon>
        <taxon>Sordariomycetes</taxon>
        <taxon>Sordariomycetidae</taxon>
        <taxon>Sordariales</taxon>
        <taxon>Lasiosphaeriaceae</taxon>
        <taxon>Lasiosphaeria</taxon>
    </lineage>
</organism>
<comment type="caution">
    <text evidence="2">The sequence shown here is derived from an EMBL/GenBank/DDBJ whole genome shotgun (WGS) entry which is preliminary data.</text>
</comment>
<keyword evidence="3" id="KW-1185">Reference proteome</keyword>
<dbReference type="EMBL" id="JAULSN010000009">
    <property type="protein sequence ID" value="KAK3364778.1"/>
    <property type="molecule type" value="Genomic_DNA"/>
</dbReference>
<accession>A0AAE0JV09</accession>
<dbReference type="Proteomes" id="UP001287356">
    <property type="component" value="Unassembled WGS sequence"/>
</dbReference>
<dbReference type="AlphaFoldDB" id="A0AAE0JV09"/>
<name>A0AAE0JV09_9PEZI</name>